<comment type="caution">
    <text evidence="2">The sequence shown here is derived from an EMBL/GenBank/DDBJ whole genome shotgun (WGS) entry which is preliminary data.</text>
</comment>
<feature type="region of interest" description="Disordered" evidence="1">
    <location>
        <begin position="62"/>
        <end position="92"/>
    </location>
</feature>
<gene>
    <name evidence="2" type="ORF">Pcinc_038588</name>
</gene>
<proteinExistence type="predicted"/>
<sequence length="92" mass="10357">MGKTEDEGRTGKRDVEGSMRRGREREEGRRSCELKLMMAGSARSQNMSQFSAFRLVLVSGSEKRRGAPYPDQVTRPQPSKFSNNHHTTGDVL</sequence>
<reference evidence="2" key="1">
    <citation type="submission" date="2023-10" db="EMBL/GenBank/DDBJ databases">
        <title>Genome assemblies of two species of porcelain crab, Petrolisthes cinctipes and Petrolisthes manimaculis (Anomura: Porcellanidae).</title>
        <authorList>
            <person name="Angst P."/>
        </authorList>
    </citation>
    <scope>NUCLEOTIDE SEQUENCE</scope>
    <source>
        <strain evidence="2">PB745_01</strain>
        <tissue evidence="2">Gill</tissue>
    </source>
</reference>
<dbReference type="AlphaFoldDB" id="A0AAE1BTF1"/>
<keyword evidence="3" id="KW-1185">Reference proteome</keyword>
<feature type="compositionally biased region" description="Polar residues" evidence="1">
    <location>
        <begin position="74"/>
        <end position="86"/>
    </location>
</feature>
<dbReference type="Proteomes" id="UP001286313">
    <property type="component" value="Unassembled WGS sequence"/>
</dbReference>
<name>A0AAE1BTF1_PETCI</name>
<evidence type="ECO:0000313" key="3">
    <source>
        <dbReference type="Proteomes" id="UP001286313"/>
    </source>
</evidence>
<accession>A0AAE1BTF1</accession>
<evidence type="ECO:0000313" key="2">
    <source>
        <dbReference type="EMBL" id="KAK3854979.1"/>
    </source>
</evidence>
<feature type="region of interest" description="Disordered" evidence="1">
    <location>
        <begin position="1"/>
        <end position="31"/>
    </location>
</feature>
<organism evidence="2 3">
    <name type="scientific">Petrolisthes cinctipes</name>
    <name type="common">Flat porcelain crab</name>
    <dbReference type="NCBI Taxonomy" id="88211"/>
    <lineage>
        <taxon>Eukaryota</taxon>
        <taxon>Metazoa</taxon>
        <taxon>Ecdysozoa</taxon>
        <taxon>Arthropoda</taxon>
        <taxon>Crustacea</taxon>
        <taxon>Multicrustacea</taxon>
        <taxon>Malacostraca</taxon>
        <taxon>Eumalacostraca</taxon>
        <taxon>Eucarida</taxon>
        <taxon>Decapoda</taxon>
        <taxon>Pleocyemata</taxon>
        <taxon>Anomura</taxon>
        <taxon>Galatheoidea</taxon>
        <taxon>Porcellanidae</taxon>
        <taxon>Petrolisthes</taxon>
    </lineage>
</organism>
<protein>
    <submittedName>
        <fullName evidence="2">Uncharacterized protein</fullName>
    </submittedName>
</protein>
<dbReference type="EMBL" id="JAWQEG010006396">
    <property type="protein sequence ID" value="KAK3854979.1"/>
    <property type="molecule type" value="Genomic_DNA"/>
</dbReference>
<evidence type="ECO:0000256" key="1">
    <source>
        <dbReference type="SAM" id="MobiDB-lite"/>
    </source>
</evidence>